<dbReference type="PROSITE" id="PS50995">
    <property type="entry name" value="HTH_MARR_2"/>
    <property type="match status" value="2"/>
</dbReference>
<protein>
    <submittedName>
        <fullName evidence="2">MarR family transcriptional regulator</fullName>
    </submittedName>
</protein>
<dbReference type="EMBL" id="PPUT01000018">
    <property type="protein sequence ID" value="RDC43658.1"/>
    <property type="molecule type" value="Genomic_DNA"/>
</dbReference>
<accession>A0A369NXG3</accession>
<dbReference type="Gene3D" id="1.10.10.10">
    <property type="entry name" value="Winged helix-like DNA-binding domain superfamily/Winged helix DNA-binding domain"/>
    <property type="match status" value="2"/>
</dbReference>
<name>A0A369NXG3_9ACTN</name>
<dbReference type="InterPro" id="IPR039422">
    <property type="entry name" value="MarR/SlyA-like"/>
</dbReference>
<feature type="domain" description="HTH marR-type" evidence="1">
    <location>
        <begin position="153"/>
        <end position="287"/>
    </location>
</feature>
<dbReference type="InterPro" id="IPR036388">
    <property type="entry name" value="WH-like_DNA-bd_sf"/>
</dbReference>
<dbReference type="SUPFAM" id="SSF46785">
    <property type="entry name" value="Winged helix' DNA-binding domain"/>
    <property type="match status" value="2"/>
</dbReference>
<dbReference type="InterPro" id="IPR036390">
    <property type="entry name" value="WH_DNA-bd_sf"/>
</dbReference>
<dbReference type="InterPro" id="IPR000835">
    <property type="entry name" value="HTH_MarR-typ"/>
</dbReference>
<evidence type="ECO:0000313" key="3">
    <source>
        <dbReference type="Proteomes" id="UP000253805"/>
    </source>
</evidence>
<organism evidence="2 3">
    <name type="scientific">Adlercreutzia equolifaciens subsp. celatus</name>
    <dbReference type="NCBI Taxonomy" id="394340"/>
    <lineage>
        <taxon>Bacteria</taxon>
        <taxon>Bacillati</taxon>
        <taxon>Actinomycetota</taxon>
        <taxon>Coriobacteriia</taxon>
        <taxon>Eggerthellales</taxon>
        <taxon>Eggerthellaceae</taxon>
        <taxon>Adlercreutzia</taxon>
    </lineage>
</organism>
<dbReference type="SMART" id="SM00347">
    <property type="entry name" value="HTH_MARR"/>
    <property type="match status" value="2"/>
</dbReference>
<dbReference type="Pfam" id="PF01047">
    <property type="entry name" value="MarR"/>
    <property type="match status" value="1"/>
</dbReference>
<feature type="domain" description="HTH marR-type" evidence="1">
    <location>
        <begin position="1"/>
        <end position="137"/>
    </location>
</feature>
<comment type="caution">
    <text evidence="2">The sequence shown here is derived from an EMBL/GenBank/DDBJ whole genome shotgun (WGS) entry which is preliminary data.</text>
</comment>
<dbReference type="PANTHER" id="PTHR33164:SF94">
    <property type="entry name" value="TRANSCRIPTIONAL REGULATORY PROTEIN-RELATED"/>
    <property type="match status" value="1"/>
</dbReference>
<dbReference type="GO" id="GO:0006950">
    <property type="term" value="P:response to stress"/>
    <property type="evidence" value="ECO:0007669"/>
    <property type="project" value="TreeGrafter"/>
</dbReference>
<dbReference type="Proteomes" id="UP000253805">
    <property type="component" value="Unassembled WGS sequence"/>
</dbReference>
<evidence type="ECO:0000313" key="2">
    <source>
        <dbReference type="EMBL" id="RDC43658.1"/>
    </source>
</evidence>
<dbReference type="AlphaFoldDB" id="A0A369NXG3"/>
<dbReference type="GO" id="GO:0003700">
    <property type="term" value="F:DNA-binding transcription factor activity"/>
    <property type="evidence" value="ECO:0007669"/>
    <property type="project" value="InterPro"/>
</dbReference>
<sequence length="307" mass="33652">MAEVANKFNLDSTYFVAFEMAHEALRRGLEQASDLNITQYRILTKLMQASAPVSQGELGKILGMKPNVVTQAVDALVAHGYATREAGTTDGRTRFLAVTDDGAEHVAAVNQSLVESLYATFPTQDPTYRTILEAAVAAAAHIEPPLHAGRAQRFPATRSLVSIELIRAETERTLRDATGASLNECRIVQRLGETDHPERVGTLAEQLMMSPVNAARAVDRLVGRGWAKRLKSPHDKKAVYVALTDEGVYQGFLISATVNELAATKLWVRLTPEQRDAIERVGHVVVADLNAQRQAKEQAAYDLLREI</sequence>
<proteinExistence type="predicted"/>
<reference evidence="2 3" key="1">
    <citation type="journal article" date="2018" name="Elife">
        <title>Discovery and characterization of a prevalent human gut bacterial enzyme sufficient for the inactivation of a family of plant toxins.</title>
        <authorList>
            <person name="Koppel N."/>
            <person name="Bisanz J.E."/>
            <person name="Pandelia M.E."/>
            <person name="Turnbaugh P.J."/>
            <person name="Balskus E.P."/>
        </authorList>
    </citation>
    <scope>NUCLEOTIDE SEQUENCE [LARGE SCALE GENOMIC DNA]</scope>
    <source>
        <strain evidence="2 3">OB21 GAM 11</strain>
    </source>
</reference>
<dbReference type="RefSeq" id="WP_114549209.1">
    <property type="nucleotide sequence ID" value="NZ_DBFWAD010000076.1"/>
</dbReference>
<dbReference type="Pfam" id="PF12802">
    <property type="entry name" value="MarR_2"/>
    <property type="match status" value="1"/>
</dbReference>
<evidence type="ECO:0000259" key="1">
    <source>
        <dbReference type="PROSITE" id="PS50995"/>
    </source>
</evidence>
<dbReference type="PANTHER" id="PTHR33164">
    <property type="entry name" value="TRANSCRIPTIONAL REGULATOR, MARR FAMILY"/>
    <property type="match status" value="1"/>
</dbReference>
<gene>
    <name evidence="2" type="ORF">C1850_07560</name>
</gene>